<dbReference type="Pfam" id="PF04398">
    <property type="entry name" value="DUF538"/>
    <property type="match status" value="1"/>
</dbReference>
<evidence type="ECO:0000313" key="3">
    <source>
        <dbReference type="Proteomes" id="UP001372338"/>
    </source>
</evidence>
<dbReference type="PANTHER" id="PTHR31676">
    <property type="entry name" value="T31J12.3 PROTEIN-RELATED"/>
    <property type="match status" value="1"/>
</dbReference>
<sequence>MSPHIIIPITIITTTFFFFFFLSSASTSPSISTTKDIHDVISDYGFPKGILPNNAISYTIFSNTSSFSIDLQSQCYVHFDDHLVYYNTHITGKLSYGSVTDVSGIQVKSLFVWIPVTGIKVDRDDLGMVDFFVGPLTQKLPAKQFDKVPGCEPPKAKAKAGCDLFGSRKLEDRMWMDE</sequence>
<dbReference type="Gene3D" id="2.30.240.10">
    <property type="entry name" value="At5g01610-like"/>
    <property type="match status" value="1"/>
</dbReference>
<dbReference type="Proteomes" id="UP001372338">
    <property type="component" value="Unassembled WGS sequence"/>
</dbReference>
<evidence type="ECO:0000256" key="1">
    <source>
        <dbReference type="SAM" id="Phobius"/>
    </source>
</evidence>
<organism evidence="2 3">
    <name type="scientific">Crotalaria pallida</name>
    <name type="common">Smooth rattlebox</name>
    <name type="synonym">Crotalaria striata</name>
    <dbReference type="NCBI Taxonomy" id="3830"/>
    <lineage>
        <taxon>Eukaryota</taxon>
        <taxon>Viridiplantae</taxon>
        <taxon>Streptophyta</taxon>
        <taxon>Embryophyta</taxon>
        <taxon>Tracheophyta</taxon>
        <taxon>Spermatophyta</taxon>
        <taxon>Magnoliopsida</taxon>
        <taxon>eudicotyledons</taxon>
        <taxon>Gunneridae</taxon>
        <taxon>Pentapetalae</taxon>
        <taxon>rosids</taxon>
        <taxon>fabids</taxon>
        <taxon>Fabales</taxon>
        <taxon>Fabaceae</taxon>
        <taxon>Papilionoideae</taxon>
        <taxon>50 kb inversion clade</taxon>
        <taxon>genistoids sensu lato</taxon>
        <taxon>core genistoids</taxon>
        <taxon>Crotalarieae</taxon>
        <taxon>Crotalaria</taxon>
    </lineage>
</organism>
<name>A0AAN9E6H4_CROPI</name>
<comment type="caution">
    <text evidence="2">The sequence shown here is derived from an EMBL/GenBank/DDBJ whole genome shotgun (WGS) entry which is preliminary data.</text>
</comment>
<feature type="transmembrane region" description="Helical" evidence="1">
    <location>
        <begin position="6"/>
        <end position="25"/>
    </location>
</feature>
<dbReference type="AlphaFoldDB" id="A0AAN9E6H4"/>
<gene>
    <name evidence="2" type="ORF">RIF29_41981</name>
</gene>
<dbReference type="InterPro" id="IPR007493">
    <property type="entry name" value="DUF538"/>
</dbReference>
<accession>A0AAN9E6H4</accession>
<reference evidence="2 3" key="1">
    <citation type="submission" date="2024-01" db="EMBL/GenBank/DDBJ databases">
        <title>The genomes of 5 underutilized Papilionoideae crops provide insights into root nodulation and disease resistanc.</title>
        <authorList>
            <person name="Yuan L."/>
        </authorList>
    </citation>
    <scope>NUCLEOTIDE SEQUENCE [LARGE SCALE GENOMIC DNA]</scope>
    <source>
        <strain evidence="2">ZHUSHIDOU_FW_LH</strain>
        <tissue evidence="2">Leaf</tissue>
    </source>
</reference>
<keyword evidence="1" id="KW-0812">Transmembrane</keyword>
<keyword evidence="1" id="KW-1133">Transmembrane helix</keyword>
<evidence type="ECO:0000313" key="2">
    <source>
        <dbReference type="EMBL" id="KAK7247104.1"/>
    </source>
</evidence>
<keyword evidence="3" id="KW-1185">Reference proteome</keyword>
<dbReference type="InterPro" id="IPR036758">
    <property type="entry name" value="At5g01610-like"/>
</dbReference>
<proteinExistence type="predicted"/>
<keyword evidence="1" id="KW-0472">Membrane</keyword>
<dbReference type="EMBL" id="JAYWIO010000008">
    <property type="protein sequence ID" value="KAK7247104.1"/>
    <property type="molecule type" value="Genomic_DNA"/>
</dbReference>
<protein>
    <recommendedName>
        <fullName evidence="4">DUF538 family protein</fullName>
    </recommendedName>
</protein>
<dbReference type="PANTHER" id="PTHR31676:SF96">
    <property type="entry name" value="EXPRESSED PROTEIN"/>
    <property type="match status" value="1"/>
</dbReference>
<evidence type="ECO:0008006" key="4">
    <source>
        <dbReference type="Google" id="ProtNLM"/>
    </source>
</evidence>
<dbReference type="SUPFAM" id="SSF141562">
    <property type="entry name" value="At5g01610-like"/>
    <property type="match status" value="1"/>
</dbReference>